<dbReference type="PANTHER" id="PTHR37422">
    <property type="entry name" value="TEICHURONIC ACID BIOSYNTHESIS PROTEIN TUAE"/>
    <property type="match status" value="1"/>
</dbReference>
<evidence type="ECO:0000256" key="3">
    <source>
        <dbReference type="ARBA" id="ARBA00022989"/>
    </source>
</evidence>
<dbReference type="EMBL" id="DWZH01000120">
    <property type="protein sequence ID" value="HJB11795.1"/>
    <property type="molecule type" value="Genomic_DNA"/>
</dbReference>
<keyword evidence="8" id="KW-0436">Ligase</keyword>
<evidence type="ECO:0000256" key="2">
    <source>
        <dbReference type="ARBA" id="ARBA00022692"/>
    </source>
</evidence>
<reference evidence="8" key="1">
    <citation type="journal article" date="2021" name="PeerJ">
        <title>Extensive microbial diversity within the chicken gut microbiome revealed by metagenomics and culture.</title>
        <authorList>
            <person name="Gilroy R."/>
            <person name="Ravi A."/>
            <person name="Getino M."/>
            <person name="Pursley I."/>
            <person name="Horton D.L."/>
            <person name="Alikhan N.F."/>
            <person name="Baker D."/>
            <person name="Gharbi K."/>
            <person name="Hall N."/>
            <person name="Watson M."/>
            <person name="Adriaenssens E.M."/>
            <person name="Foster-Nyarko E."/>
            <person name="Jarju S."/>
            <person name="Secka A."/>
            <person name="Antonio M."/>
            <person name="Oren A."/>
            <person name="Chaudhuri R.R."/>
            <person name="La Ragione R."/>
            <person name="Hildebrand F."/>
            <person name="Pallen M.J."/>
        </authorList>
    </citation>
    <scope>NUCLEOTIDE SEQUENCE</scope>
    <source>
        <strain evidence="8">ChiHjej13B12-24818</strain>
    </source>
</reference>
<evidence type="ECO:0000256" key="6">
    <source>
        <dbReference type="SAM" id="Phobius"/>
    </source>
</evidence>
<evidence type="ECO:0000259" key="7">
    <source>
        <dbReference type="Pfam" id="PF04932"/>
    </source>
</evidence>
<feature type="transmembrane region" description="Helical" evidence="6">
    <location>
        <begin position="85"/>
        <end position="103"/>
    </location>
</feature>
<feature type="transmembrane region" description="Helical" evidence="6">
    <location>
        <begin position="223"/>
        <end position="250"/>
    </location>
</feature>
<dbReference type="InterPro" id="IPR051533">
    <property type="entry name" value="WaaL-like"/>
</dbReference>
<sequence>MLIAFGVALNHSSVILGFNLSLADPVAILLTLTLLASRRLLIPPAPLLFFLLLSIHQLVVALFVSPRWTNTELPITTIASDYTKLAATFLCLLLGIQIVRAGRTRLVLRAYITGSVAVSSIAVASIALPTLMTVGDLFYGGFRFQGFTNDPNYFAVMTVAALAALWFDPGIRPHLRVVASAILIGGVLLSASKTGALALALLATWRLLGLRRAQKGAARPSRVMASIAALSAMAIGLLLLPGTGAGAALAEFASRTPALNRLVPLITDFDSAVGASGSERGDAWDVALAVIALSPALGVGVGTYLTVANEVTGIPMLAHNTYLQVSAEWGLILAIVFFVWLARHTFLRPLEISHRAAWAISSNALLVLLVGSLGLSLNYSRLFWVLLGATVATHLLSQATLSSFKGAAPKTLPSTSDPLDLDASHPCHPHLASREPRRHRHEHPVEAVHETHP</sequence>
<keyword evidence="2 6" id="KW-0812">Transmembrane</keyword>
<name>A0A9D2RQ02_9MICO</name>
<dbReference type="InterPro" id="IPR007016">
    <property type="entry name" value="O-antigen_ligase-rel_domated"/>
</dbReference>
<protein>
    <submittedName>
        <fullName evidence="8">O-antigen ligase family protein</fullName>
    </submittedName>
</protein>
<feature type="transmembrane region" description="Helical" evidence="6">
    <location>
        <begin position="356"/>
        <end position="376"/>
    </location>
</feature>
<dbReference type="PANTHER" id="PTHR37422:SF13">
    <property type="entry name" value="LIPOPOLYSACCHARIDE BIOSYNTHESIS PROTEIN PA4999-RELATED"/>
    <property type="match status" value="1"/>
</dbReference>
<comment type="subcellular location">
    <subcellularLocation>
        <location evidence="1">Membrane</location>
        <topology evidence="1">Multi-pass membrane protein</topology>
    </subcellularLocation>
</comment>
<dbReference type="Proteomes" id="UP000823823">
    <property type="component" value="Unassembled WGS sequence"/>
</dbReference>
<evidence type="ECO:0000313" key="8">
    <source>
        <dbReference type="EMBL" id="HJB11795.1"/>
    </source>
</evidence>
<feature type="transmembrane region" description="Helical" evidence="6">
    <location>
        <begin position="47"/>
        <end position="65"/>
    </location>
</feature>
<evidence type="ECO:0000313" key="9">
    <source>
        <dbReference type="Proteomes" id="UP000823823"/>
    </source>
</evidence>
<evidence type="ECO:0000256" key="5">
    <source>
        <dbReference type="SAM" id="MobiDB-lite"/>
    </source>
</evidence>
<evidence type="ECO:0000256" key="4">
    <source>
        <dbReference type="ARBA" id="ARBA00023136"/>
    </source>
</evidence>
<feature type="transmembrane region" description="Helical" evidence="6">
    <location>
        <begin position="12"/>
        <end position="35"/>
    </location>
</feature>
<organism evidence="8 9">
    <name type="scientific">Candidatus Brachybacterium merdavium</name>
    <dbReference type="NCBI Taxonomy" id="2838513"/>
    <lineage>
        <taxon>Bacteria</taxon>
        <taxon>Bacillati</taxon>
        <taxon>Actinomycetota</taxon>
        <taxon>Actinomycetes</taxon>
        <taxon>Micrococcales</taxon>
        <taxon>Dermabacteraceae</taxon>
        <taxon>Brachybacterium</taxon>
    </lineage>
</organism>
<keyword evidence="3 6" id="KW-1133">Transmembrane helix</keyword>
<feature type="region of interest" description="Disordered" evidence="5">
    <location>
        <begin position="425"/>
        <end position="453"/>
    </location>
</feature>
<feature type="compositionally biased region" description="Basic and acidic residues" evidence="5">
    <location>
        <begin position="443"/>
        <end position="453"/>
    </location>
</feature>
<evidence type="ECO:0000256" key="1">
    <source>
        <dbReference type="ARBA" id="ARBA00004141"/>
    </source>
</evidence>
<gene>
    <name evidence="8" type="ORF">H9786_14950</name>
</gene>
<keyword evidence="4 6" id="KW-0472">Membrane</keyword>
<feature type="transmembrane region" description="Helical" evidence="6">
    <location>
        <begin position="152"/>
        <end position="169"/>
    </location>
</feature>
<reference evidence="8" key="2">
    <citation type="submission" date="2021-04" db="EMBL/GenBank/DDBJ databases">
        <authorList>
            <person name="Gilroy R."/>
        </authorList>
    </citation>
    <scope>NUCLEOTIDE SEQUENCE</scope>
    <source>
        <strain evidence="8">ChiHjej13B12-24818</strain>
    </source>
</reference>
<proteinExistence type="predicted"/>
<feature type="transmembrane region" description="Helical" evidence="6">
    <location>
        <begin position="327"/>
        <end position="344"/>
    </location>
</feature>
<dbReference type="GO" id="GO:0016020">
    <property type="term" value="C:membrane"/>
    <property type="evidence" value="ECO:0007669"/>
    <property type="project" value="UniProtKB-SubCell"/>
</dbReference>
<accession>A0A9D2RQ02</accession>
<dbReference type="GO" id="GO:0016874">
    <property type="term" value="F:ligase activity"/>
    <property type="evidence" value="ECO:0007669"/>
    <property type="project" value="UniProtKB-KW"/>
</dbReference>
<feature type="domain" description="O-antigen ligase-related" evidence="7">
    <location>
        <begin position="179"/>
        <end position="338"/>
    </location>
</feature>
<dbReference type="Pfam" id="PF04932">
    <property type="entry name" value="Wzy_C"/>
    <property type="match status" value="1"/>
</dbReference>
<feature type="transmembrane region" description="Helical" evidence="6">
    <location>
        <begin position="110"/>
        <end position="132"/>
    </location>
</feature>
<feature type="transmembrane region" description="Helical" evidence="6">
    <location>
        <begin position="181"/>
        <end position="203"/>
    </location>
</feature>
<comment type="caution">
    <text evidence="8">The sequence shown here is derived from an EMBL/GenBank/DDBJ whole genome shotgun (WGS) entry which is preliminary data.</text>
</comment>
<feature type="transmembrane region" description="Helical" evidence="6">
    <location>
        <begin position="286"/>
        <end position="307"/>
    </location>
</feature>
<dbReference type="AlphaFoldDB" id="A0A9D2RQ02"/>